<accession>A0A2T2ZSL3</accession>
<dbReference type="PROSITE" id="PS50048">
    <property type="entry name" value="ZN2_CY6_FUNGAL_2"/>
    <property type="match status" value="1"/>
</dbReference>
<feature type="compositionally biased region" description="Basic and acidic residues" evidence="2">
    <location>
        <begin position="487"/>
        <end position="507"/>
    </location>
</feature>
<gene>
    <name evidence="4" type="ORF">BD289DRAFT_487186</name>
</gene>
<dbReference type="Proteomes" id="UP000241462">
    <property type="component" value="Unassembled WGS sequence"/>
</dbReference>
<dbReference type="Gene3D" id="4.10.240.10">
    <property type="entry name" value="Zn(2)-C6 fungal-type DNA-binding domain"/>
    <property type="match status" value="1"/>
</dbReference>
<dbReference type="Pfam" id="PF11951">
    <property type="entry name" value="Fungal_trans_2"/>
    <property type="match status" value="1"/>
</dbReference>
<dbReference type="OrthoDB" id="4491390at2759"/>
<reference evidence="4 5" key="1">
    <citation type="journal article" date="2018" name="Mycol. Prog.">
        <title>Coniella lustricola, a new species from submerged detritus.</title>
        <authorList>
            <person name="Raudabaugh D.B."/>
            <person name="Iturriaga T."/>
            <person name="Carver A."/>
            <person name="Mondo S."/>
            <person name="Pangilinan J."/>
            <person name="Lipzen A."/>
            <person name="He G."/>
            <person name="Amirebrahimi M."/>
            <person name="Grigoriev I.V."/>
            <person name="Miller A.N."/>
        </authorList>
    </citation>
    <scope>NUCLEOTIDE SEQUENCE [LARGE SCALE GENOMIC DNA]</scope>
    <source>
        <strain evidence="4 5">B22-T-1</strain>
    </source>
</reference>
<proteinExistence type="predicted"/>
<dbReference type="PANTHER" id="PTHR38791">
    <property type="entry name" value="ZN(II)2CYS6 TRANSCRIPTION FACTOR (EUROFUNG)-RELATED-RELATED"/>
    <property type="match status" value="1"/>
</dbReference>
<evidence type="ECO:0000256" key="1">
    <source>
        <dbReference type="ARBA" id="ARBA00023242"/>
    </source>
</evidence>
<keyword evidence="1" id="KW-0539">Nucleus</keyword>
<dbReference type="EMBL" id="KZ678782">
    <property type="protein sequence ID" value="PSR75244.1"/>
    <property type="molecule type" value="Genomic_DNA"/>
</dbReference>
<dbReference type="SUPFAM" id="SSF57701">
    <property type="entry name" value="Zn2/Cys6 DNA-binding domain"/>
    <property type="match status" value="1"/>
</dbReference>
<dbReference type="InterPro" id="IPR021858">
    <property type="entry name" value="Fun_TF"/>
</dbReference>
<dbReference type="InParanoid" id="A0A2T2ZSL3"/>
<dbReference type="InterPro" id="IPR053175">
    <property type="entry name" value="DHMBA_Reg_Transcription_Factor"/>
</dbReference>
<feature type="region of interest" description="Disordered" evidence="2">
    <location>
        <begin position="145"/>
        <end position="177"/>
    </location>
</feature>
<sequence length="651" mass="70166">MPNVGRPSRDCHLCRKRRVKCDLTKPRCVRCGKYGVVCPGYRPAAGLVFHNANMASLGGEAVCSASSSSSSSPLPPALEPTATPASTARRPKRDPSLGLPASPSSTPQRPQYHWLPPLTTPLSESRSAHAVPLLISLYSSRAAPAAPARQRLHRAGPTPTTGPPPPPHQSLPSTSSAQPSAAYYDVLLALLHRRGSEPLQLAVEAQADAYLRNQSNDSFALRPCSESTVAATRSYGKALQALNRALQDPKERIRDGTLIAALLLSSHENITASSTVLRPADSACDSGAPAWFVHARGVASMLSERGVGRFDTSAERLIFWIAMATSSTSYILANQPMPPQSQAWLDAISIHATTAQDKQPLAISRYTYHALVIISRIHTILCALNASASASKTSGTPPTPRLPRRTTLDLAAVWELLDGARELDAALHEALTKDLQEEEQPHPFSSSEIQLHYWAVGKTAVIKLHHHLVLLINAVDDDAAESNGEAGDSKDAKDSNNDKSEDGEHDNATQPRGLQSLWNQRAASLRAIRSCGDAILHVTSELFRAMPDGKTLVPVVATSSTDMEGCHNDNNKHTARQPIAVCWAHTIRLLASISLVAQLPSMAADQRLAAAEAMQVLATRFRIRQAAMQRHQLPMLANYTAQREDTVAGMM</sequence>
<dbReference type="GO" id="GO:0008270">
    <property type="term" value="F:zinc ion binding"/>
    <property type="evidence" value="ECO:0007669"/>
    <property type="project" value="InterPro"/>
</dbReference>
<dbReference type="GO" id="GO:0000981">
    <property type="term" value="F:DNA-binding transcription factor activity, RNA polymerase II-specific"/>
    <property type="evidence" value="ECO:0007669"/>
    <property type="project" value="InterPro"/>
</dbReference>
<evidence type="ECO:0000259" key="3">
    <source>
        <dbReference type="PROSITE" id="PS50048"/>
    </source>
</evidence>
<dbReference type="SMART" id="SM00066">
    <property type="entry name" value="GAL4"/>
    <property type="match status" value="1"/>
</dbReference>
<dbReference type="InterPro" id="IPR036864">
    <property type="entry name" value="Zn2-C6_fun-type_DNA-bd_sf"/>
</dbReference>
<organism evidence="4 5">
    <name type="scientific">Coniella lustricola</name>
    <dbReference type="NCBI Taxonomy" id="2025994"/>
    <lineage>
        <taxon>Eukaryota</taxon>
        <taxon>Fungi</taxon>
        <taxon>Dikarya</taxon>
        <taxon>Ascomycota</taxon>
        <taxon>Pezizomycotina</taxon>
        <taxon>Sordariomycetes</taxon>
        <taxon>Sordariomycetidae</taxon>
        <taxon>Diaporthales</taxon>
        <taxon>Schizoparmaceae</taxon>
        <taxon>Coniella</taxon>
    </lineage>
</organism>
<feature type="region of interest" description="Disordered" evidence="2">
    <location>
        <begin position="480"/>
        <end position="515"/>
    </location>
</feature>
<dbReference type="CDD" id="cd00067">
    <property type="entry name" value="GAL4"/>
    <property type="match status" value="1"/>
</dbReference>
<evidence type="ECO:0000256" key="2">
    <source>
        <dbReference type="SAM" id="MobiDB-lite"/>
    </source>
</evidence>
<dbReference type="AlphaFoldDB" id="A0A2T2ZSL3"/>
<feature type="compositionally biased region" description="Pro residues" evidence="2">
    <location>
        <begin position="160"/>
        <end position="169"/>
    </location>
</feature>
<evidence type="ECO:0000313" key="5">
    <source>
        <dbReference type="Proteomes" id="UP000241462"/>
    </source>
</evidence>
<feature type="region of interest" description="Disordered" evidence="2">
    <location>
        <begin position="62"/>
        <end position="118"/>
    </location>
</feature>
<keyword evidence="5" id="KW-1185">Reference proteome</keyword>
<protein>
    <recommendedName>
        <fullName evidence="3">Zn(2)-C6 fungal-type domain-containing protein</fullName>
    </recommendedName>
</protein>
<name>A0A2T2ZSL3_9PEZI</name>
<dbReference type="Pfam" id="PF00172">
    <property type="entry name" value="Zn_clus"/>
    <property type="match status" value="1"/>
</dbReference>
<dbReference type="InterPro" id="IPR001138">
    <property type="entry name" value="Zn2Cys6_DnaBD"/>
</dbReference>
<dbReference type="PANTHER" id="PTHR38791:SF13">
    <property type="entry name" value="ZN(2)-C6 FUNGAL-TYPE DOMAIN-CONTAINING PROTEIN"/>
    <property type="match status" value="1"/>
</dbReference>
<feature type="compositionally biased region" description="Low complexity" evidence="2">
    <location>
        <begin position="79"/>
        <end position="88"/>
    </location>
</feature>
<feature type="domain" description="Zn(2)-C6 fungal-type" evidence="3">
    <location>
        <begin position="10"/>
        <end position="38"/>
    </location>
</feature>
<evidence type="ECO:0000313" key="4">
    <source>
        <dbReference type="EMBL" id="PSR75244.1"/>
    </source>
</evidence>